<gene>
    <name evidence="3" type="ORF">LAZ67_23002356</name>
</gene>
<dbReference type="PANTHER" id="PTHR12107">
    <property type="entry name" value="VOLTAGE-DEPENDENT CALCIUM CHANNEL GAMMA SUBUNIT"/>
    <property type="match status" value="1"/>
</dbReference>
<evidence type="ECO:0000256" key="2">
    <source>
        <dbReference type="SAM" id="Phobius"/>
    </source>
</evidence>
<organism evidence="3 4">
    <name type="scientific">Cordylochernes scorpioides</name>
    <dbReference type="NCBI Taxonomy" id="51811"/>
    <lineage>
        <taxon>Eukaryota</taxon>
        <taxon>Metazoa</taxon>
        <taxon>Ecdysozoa</taxon>
        <taxon>Arthropoda</taxon>
        <taxon>Chelicerata</taxon>
        <taxon>Arachnida</taxon>
        <taxon>Pseudoscorpiones</taxon>
        <taxon>Cheliferoidea</taxon>
        <taxon>Chernetidae</taxon>
        <taxon>Cordylochernes</taxon>
    </lineage>
</organism>
<accession>A0ABY6LUD3</accession>
<proteinExistence type="predicted"/>
<dbReference type="InterPro" id="IPR051072">
    <property type="entry name" value="CACNG_subunit"/>
</dbReference>
<reference evidence="3 4" key="1">
    <citation type="submission" date="2022-03" db="EMBL/GenBank/DDBJ databases">
        <title>A chromosomal length assembly of Cordylochernes scorpioides.</title>
        <authorList>
            <person name="Zeh D."/>
            <person name="Zeh J."/>
        </authorList>
    </citation>
    <scope>NUCLEOTIDE SEQUENCE [LARGE SCALE GENOMIC DNA]</scope>
    <source>
        <strain evidence="3">IN4F17</strain>
        <tissue evidence="3">Whole Body</tissue>
    </source>
</reference>
<feature type="region of interest" description="Disordered" evidence="1">
    <location>
        <begin position="164"/>
        <end position="192"/>
    </location>
</feature>
<feature type="transmembrane region" description="Helical" evidence="2">
    <location>
        <begin position="126"/>
        <end position="153"/>
    </location>
</feature>
<dbReference type="PANTHER" id="PTHR12107:SF0">
    <property type="entry name" value="STARGAZIN (MAMMALIAN CALCIUM CHANNEL) HOMOLOG"/>
    <property type="match status" value="1"/>
</dbReference>
<sequence length="264" mass="29599">MKSNEFSEYAVKRAAVFIFSSTLILIIGEFLSVFGLILTKRRVLTFASGIAFILSGKAVPYSVLLLPPRHVEIGIVVMMIDNNDCDDDAGLLILMGMVIYISTFKAEVGNKLRPKSSFQGPLFIYHYGYSFLLAVTGLMTSELAGTFAIFLYIKKYEEDAKKREENPKIEEDHLPCPRHPSSGTLRWGEVSPRGSPCPEAFLPRRGPPRHAALQQSESMKDLAFCSFPPFSRDTTFNTVSTSADFAREYSHEFSFDTLRRTTPV</sequence>
<evidence type="ECO:0000256" key="1">
    <source>
        <dbReference type="SAM" id="MobiDB-lite"/>
    </source>
</evidence>
<evidence type="ECO:0000313" key="4">
    <source>
        <dbReference type="Proteomes" id="UP001235939"/>
    </source>
</evidence>
<keyword evidence="4" id="KW-1185">Reference proteome</keyword>
<dbReference type="Proteomes" id="UP001235939">
    <property type="component" value="Chromosome 23"/>
</dbReference>
<dbReference type="EMBL" id="CP092885">
    <property type="protein sequence ID" value="UYV83732.1"/>
    <property type="molecule type" value="Genomic_DNA"/>
</dbReference>
<protein>
    <submittedName>
        <fullName evidence="3">CACNG7</fullName>
    </submittedName>
</protein>
<feature type="transmembrane region" description="Helical" evidence="2">
    <location>
        <begin position="14"/>
        <end position="37"/>
    </location>
</feature>
<evidence type="ECO:0000313" key="3">
    <source>
        <dbReference type="EMBL" id="UYV83732.1"/>
    </source>
</evidence>
<dbReference type="Gene3D" id="1.20.140.150">
    <property type="match status" value="1"/>
</dbReference>
<keyword evidence="2" id="KW-0472">Membrane</keyword>
<keyword evidence="2" id="KW-1133">Transmembrane helix</keyword>
<feature type="transmembrane region" description="Helical" evidence="2">
    <location>
        <begin position="43"/>
        <end position="67"/>
    </location>
</feature>
<feature type="compositionally biased region" description="Basic and acidic residues" evidence="1">
    <location>
        <begin position="164"/>
        <end position="175"/>
    </location>
</feature>
<name>A0ABY6LUD3_9ARAC</name>
<keyword evidence="2" id="KW-0812">Transmembrane</keyword>